<dbReference type="Proteomes" id="UP001358417">
    <property type="component" value="Unassembled WGS sequence"/>
</dbReference>
<evidence type="ECO:0000256" key="1">
    <source>
        <dbReference type="SAM" id="MobiDB-lite"/>
    </source>
</evidence>
<dbReference type="RefSeq" id="XP_064701728.1">
    <property type="nucleotide sequence ID" value="XM_064852131.1"/>
</dbReference>
<sequence>MLNVTCDALLSGQSVTAAGICLRSAYGHGSRRGARGPAKGYVEALETRLKVTEGVLWRLLSSSNEQDLLRAFDDHIIAKTPKSLTICTLATTDEKRSAISHWEQFPLRSAAEVQTWMQNLEPMPTPEPSLALTSITGENDAPQDSWVATEEPRPDYPEREMTEQYDHQREFHATAPSSEANSTVSVARDELPFTQNRLQALDYELSLSAQGSHPSRSAVAGKFGLSSEFQDTFLW</sequence>
<evidence type="ECO:0000313" key="3">
    <source>
        <dbReference type="Proteomes" id="UP001358417"/>
    </source>
</evidence>
<dbReference type="AlphaFoldDB" id="A0AAV9MWQ6"/>
<accession>A0AAV9MWQ6</accession>
<protein>
    <submittedName>
        <fullName evidence="2">Uncharacterized protein</fullName>
    </submittedName>
</protein>
<proteinExistence type="predicted"/>
<reference evidence="2 3" key="1">
    <citation type="submission" date="2023-08" db="EMBL/GenBank/DDBJ databases">
        <title>Black Yeasts Isolated from many extreme environments.</title>
        <authorList>
            <person name="Coleine C."/>
            <person name="Stajich J.E."/>
            <person name="Selbmann L."/>
        </authorList>
    </citation>
    <scope>NUCLEOTIDE SEQUENCE [LARGE SCALE GENOMIC DNA]</scope>
    <source>
        <strain evidence="2 3">CCFEE 5792</strain>
    </source>
</reference>
<dbReference type="EMBL" id="JAVRRD010000032">
    <property type="protein sequence ID" value="KAK5046129.1"/>
    <property type="molecule type" value="Genomic_DNA"/>
</dbReference>
<comment type="caution">
    <text evidence="2">The sequence shown here is derived from an EMBL/GenBank/DDBJ whole genome shotgun (WGS) entry which is preliminary data.</text>
</comment>
<feature type="compositionally biased region" description="Basic and acidic residues" evidence="1">
    <location>
        <begin position="150"/>
        <end position="161"/>
    </location>
</feature>
<gene>
    <name evidence="2" type="ORF">LTR84_008586</name>
</gene>
<organism evidence="2 3">
    <name type="scientific">Exophiala bonariae</name>
    <dbReference type="NCBI Taxonomy" id="1690606"/>
    <lineage>
        <taxon>Eukaryota</taxon>
        <taxon>Fungi</taxon>
        <taxon>Dikarya</taxon>
        <taxon>Ascomycota</taxon>
        <taxon>Pezizomycotina</taxon>
        <taxon>Eurotiomycetes</taxon>
        <taxon>Chaetothyriomycetidae</taxon>
        <taxon>Chaetothyriales</taxon>
        <taxon>Herpotrichiellaceae</taxon>
        <taxon>Exophiala</taxon>
    </lineage>
</organism>
<dbReference type="GeneID" id="89976749"/>
<feature type="region of interest" description="Disordered" evidence="1">
    <location>
        <begin position="121"/>
        <end position="161"/>
    </location>
</feature>
<keyword evidence="3" id="KW-1185">Reference proteome</keyword>
<evidence type="ECO:0000313" key="2">
    <source>
        <dbReference type="EMBL" id="KAK5046129.1"/>
    </source>
</evidence>
<name>A0AAV9MWQ6_9EURO</name>